<organism evidence="14 15">
    <name type="scientific">Daphnia pulex</name>
    <name type="common">Water flea</name>
    <dbReference type="NCBI Taxonomy" id="6669"/>
    <lineage>
        <taxon>Eukaryota</taxon>
        <taxon>Metazoa</taxon>
        <taxon>Ecdysozoa</taxon>
        <taxon>Arthropoda</taxon>
        <taxon>Crustacea</taxon>
        <taxon>Branchiopoda</taxon>
        <taxon>Diplostraca</taxon>
        <taxon>Cladocera</taxon>
        <taxon>Anomopoda</taxon>
        <taxon>Daphniidae</taxon>
        <taxon>Daphnia</taxon>
    </lineage>
</organism>
<dbReference type="PROSITE" id="PS00972">
    <property type="entry name" value="USP_1"/>
    <property type="match status" value="1"/>
</dbReference>
<dbReference type="HOGENOM" id="CLU_008279_9_1_1"/>
<evidence type="ECO:0000313" key="14">
    <source>
        <dbReference type="EMBL" id="EFX67430.1"/>
    </source>
</evidence>
<dbReference type="AlphaFoldDB" id="E9HLF4"/>
<comment type="catalytic activity">
    <reaction evidence="1 12">
        <text>Thiol-dependent hydrolysis of ester, thioester, amide, peptide and isopeptide bonds formed by the C-terminal Gly of ubiquitin (a 76-residue protein attached to proteins as an intracellular targeting signal).</text>
        <dbReference type="EC" id="3.4.19.12"/>
    </reaction>
</comment>
<evidence type="ECO:0000256" key="6">
    <source>
        <dbReference type="ARBA" id="ARBA00022670"/>
    </source>
</evidence>
<dbReference type="PANTHER" id="PTHR24006:SF722">
    <property type="entry name" value="UBIQUITIN CARBOXYL-TERMINAL HYDROLASE 48"/>
    <property type="match status" value="1"/>
</dbReference>
<evidence type="ECO:0000256" key="2">
    <source>
        <dbReference type="ARBA" id="ARBA00004123"/>
    </source>
</evidence>
<dbReference type="OrthoDB" id="6375697at2759"/>
<keyword evidence="8 12" id="KW-0833">Ubl conjugation pathway</keyword>
<dbReference type="SUPFAM" id="SSF54001">
    <property type="entry name" value="Cysteine proteinases"/>
    <property type="match status" value="1"/>
</dbReference>
<accession>E9HLF4</accession>
<evidence type="ECO:0000256" key="5">
    <source>
        <dbReference type="ARBA" id="ARBA00022490"/>
    </source>
</evidence>
<name>E9HLF4_DAPPU</name>
<dbReference type="STRING" id="6669.E9HLF4"/>
<dbReference type="GO" id="GO:0006508">
    <property type="term" value="P:proteolysis"/>
    <property type="evidence" value="ECO:0007669"/>
    <property type="project" value="UniProtKB-KW"/>
</dbReference>
<dbReference type="PhylomeDB" id="E9HLF4"/>
<dbReference type="InterPro" id="IPR035927">
    <property type="entry name" value="DUSP-like_sf"/>
</dbReference>
<evidence type="ECO:0000259" key="13">
    <source>
        <dbReference type="PROSITE" id="PS50235"/>
    </source>
</evidence>
<feature type="domain" description="USP" evidence="13">
    <location>
        <begin position="63"/>
        <end position="383"/>
    </location>
</feature>
<dbReference type="GO" id="GO:0031647">
    <property type="term" value="P:regulation of protein stability"/>
    <property type="evidence" value="ECO:0000318"/>
    <property type="project" value="GO_Central"/>
</dbReference>
<dbReference type="InterPro" id="IPR001394">
    <property type="entry name" value="Peptidase_C19_UCH"/>
</dbReference>
<dbReference type="GO" id="GO:0016579">
    <property type="term" value="P:protein deubiquitination"/>
    <property type="evidence" value="ECO:0007669"/>
    <property type="project" value="InterPro"/>
</dbReference>
<evidence type="ECO:0000313" key="15">
    <source>
        <dbReference type="Proteomes" id="UP000000305"/>
    </source>
</evidence>
<evidence type="ECO:0000256" key="9">
    <source>
        <dbReference type="ARBA" id="ARBA00022801"/>
    </source>
</evidence>
<keyword evidence="15" id="KW-1185">Reference proteome</keyword>
<dbReference type="InterPro" id="IPR033841">
    <property type="entry name" value="Pep_USP48"/>
</dbReference>
<dbReference type="SUPFAM" id="SSF143791">
    <property type="entry name" value="DUSP-like"/>
    <property type="match status" value="1"/>
</dbReference>
<dbReference type="GO" id="GO:0005634">
    <property type="term" value="C:nucleus"/>
    <property type="evidence" value="ECO:0000318"/>
    <property type="project" value="GO_Central"/>
</dbReference>
<dbReference type="Pfam" id="PF00443">
    <property type="entry name" value="UCH"/>
    <property type="match status" value="1"/>
</dbReference>
<dbReference type="FunFam" id="3.90.70.10:FF:000029">
    <property type="entry name" value="ubiquitin carboxyl-terminal hydrolase 48 isoform X1"/>
    <property type="match status" value="1"/>
</dbReference>
<keyword evidence="11" id="KW-0539">Nucleus</keyword>
<dbReference type="Proteomes" id="UP000000305">
    <property type="component" value="Unassembled WGS sequence"/>
</dbReference>
<dbReference type="GO" id="GO:0004843">
    <property type="term" value="F:cysteine-type deubiquitinase activity"/>
    <property type="evidence" value="ECO:0000318"/>
    <property type="project" value="GO_Central"/>
</dbReference>
<dbReference type="InterPro" id="IPR028889">
    <property type="entry name" value="USP"/>
</dbReference>
<evidence type="ECO:0000256" key="10">
    <source>
        <dbReference type="ARBA" id="ARBA00022807"/>
    </source>
</evidence>
<keyword evidence="10 12" id="KW-0788">Thiol protease</keyword>
<dbReference type="InterPro" id="IPR050164">
    <property type="entry name" value="Peptidase_C19"/>
</dbReference>
<evidence type="ECO:0000256" key="11">
    <source>
        <dbReference type="ARBA" id="ARBA00023242"/>
    </source>
</evidence>
<protein>
    <recommendedName>
        <fullName evidence="12">Ubiquitin carboxyl-terminal hydrolase</fullName>
        <ecNumber evidence="12">3.4.19.12</ecNumber>
    </recommendedName>
</protein>
<sequence length="722" mass="82420">MDQVSKEAWQWVESTEAGAITIDHIQTSYRLKVACHLQTWKMQVTEEEQEDPCDVVRKEGNFVGLTNLGATCCINSFLQLWFHNPIFRKAIYSWVPFFDPSEKENKTLDLLGMGGFIPNSPVGKLQLLFAQMQFSKRSCVNPTSLITSLWIDTTTQQDAQEFSKLFLNLLEDKLSLQTDTTVSTMVYDQFRGEYEYESSSPSAFYELDLSLGSKSDVTLDECLAEFLHEEKLEGTDQYFCENCSSKQNATRSIRLRHLPAMLNIQLLRFVFDRKTGLKKKVSSMVHFPFVVEMSNYVKTQGVEPSSLTYDLSAVLIHRGPSAYSGHYIAHIKDPVTGTWYKFNDGVVQKIEGTNFKLGIEEDLEVTKGSHGSSNAYMLVYSRRDAAKPESVPVCSTTPSLSDPCSVLPPWVQTTIFNENENFEAWTRDTASRKSSPCNSLDQDEFVPTQWLSSWLGNDEKLRPIDNSILLCEHGKLNPEKFREYKLVSSCAADELYAEYSGGRRLNINDLCWDCVTTTKCITSQLRSQLDNESKLIANLLKSKIDPNQPAFWIGKESLRSWKKIVLERMVNSERESMKVKNGVDSATNQIEEATISDLPITSKHKMERKRSNGQYNGSRSIFSERFDRQSDRSKFEWQVEFEKTLEWENRPSSASSLGEIGFNEDLLCPHDKLTADEGPRRLIHSAVWEILHRHFPEAIEFSSSEPPCEECMRMAEQEGQTK</sequence>
<evidence type="ECO:0000256" key="1">
    <source>
        <dbReference type="ARBA" id="ARBA00000707"/>
    </source>
</evidence>
<reference evidence="14 15" key="1">
    <citation type="journal article" date="2011" name="Science">
        <title>The ecoresponsive genome of Daphnia pulex.</title>
        <authorList>
            <person name="Colbourne J.K."/>
            <person name="Pfrender M.E."/>
            <person name="Gilbert D."/>
            <person name="Thomas W.K."/>
            <person name="Tucker A."/>
            <person name="Oakley T.H."/>
            <person name="Tokishita S."/>
            <person name="Aerts A."/>
            <person name="Arnold G.J."/>
            <person name="Basu M.K."/>
            <person name="Bauer D.J."/>
            <person name="Caceres C.E."/>
            <person name="Carmel L."/>
            <person name="Casola C."/>
            <person name="Choi J.H."/>
            <person name="Detter J.C."/>
            <person name="Dong Q."/>
            <person name="Dusheyko S."/>
            <person name="Eads B.D."/>
            <person name="Frohlich T."/>
            <person name="Geiler-Samerotte K.A."/>
            <person name="Gerlach D."/>
            <person name="Hatcher P."/>
            <person name="Jogdeo S."/>
            <person name="Krijgsveld J."/>
            <person name="Kriventseva E.V."/>
            <person name="Kultz D."/>
            <person name="Laforsch C."/>
            <person name="Lindquist E."/>
            <person name="Lopez J."/>
            <person name="Manak J.R."/>
            <person name="Muller J."/>
            <person name="Pangilinan J."/>
            <person name="Patwardhan R.P."/>
            <person name="Pitluck S."/>
            <person name="Pritham E.J."/>
            <person name="Rechtsteiner A."/>
            <person name="Rho M."/>
            <person name="Rogozin I.B."/>
            <person name="Sakarya O."/>
            <person name="Salamov A."/>
            <person name="Schaack S."/>
            <person name="Shapiro H."/>
            <person name="Shiga Y."/>
            <person name="Skalitzky C."/>
            <person name="Smith Z."/>
            <person name="Souvorov A."/>
            <person name="Sung W."/>
            <person name="Tang Z."/>
            <person name="Tsuchiya D."/>
            <person name="Tu H."/>
            <person name="Vos H."/>
            <person name="Wang M."/>
            <person name="Wolf Y.I."/>
            <person name="Yamagata H."/>
            <person name="Yamada T."/>
            <person name="Ye Y."/>
            <person name="Shaw J.R."/>
            <person name="Andrews J."/>
            <person name="Crease T.J."/>
            <person name="Tang H."/>
            <person name="Lucas S.M."/>
            <person name="Robertson H.M."/>
            <person name="Bork P."/>
            <person name="Koonin E.V."/>
            <person name="Zdobnov E.M."/>
            <person name="Grigoriev I.V."/>
            <person name="Lynch M."/>
            <person name="Boore J.L."/>
        </authorList>
    </citation>
    <scope>NUCLEOTIDE SEQUENCE [LARGE SCALE GENOMIC DNA]</scope>
</reference>
<evidence type="ECO:0000256" key="12">
    <source>
        <dbReference type="RuleBase" id="RU366025"/>
    </source>
</evidence>
<comment type="subcellular location">
    <subcellularLocation>
        <location evidence="3">Cytoplasm</location>
    </subcellularLocation>
    <subcellularLocation>
        <location evidence="2">Nucleus</location>
    </subcellularLocation>
</comment>
<dbReference type="eggNOG" id="KOG1863">
    <property type="taxonomic scope" value="Eukaryota"/>
</dbReference>
<keyword evidence="5" id="KW-0963">Cytoplasm</keyword>
<keyword evidence="7" id="KW-0677">Repeat</keyword>
<dbReference type="CDD" id="cd02668">
    <property type="entry name" value="Peptidase_C19L"/>
    <property type="match status" value="1"/>
</dbReference>
<dbReference type="Gene3D" id="3.90.70.10">
    <property type="entry name" value="Cysteine proteinases"/>
    <property type="match status" value="1"/>
</dbReference>
<gene>
    <name evidence="14" type="ORF">DAPPUDRAFT_261673</name>
</gene>
<dbReference type="EC" id="3.4.19.12" evidence="12"/>
<dbReference type="EMBL" id="GL732678">
    <property type="protein sequence ID" value="EFX67430.1"/>
    <property type="molecule type" value="Genomic_DNA"/>
</dbReference>
<dbReference type="KEGG" id="dpx:DAPPUDRAFT_261673"/>
<dbReference type="PROSITE" id="PS50235">
    <property type="entry name" value="USP_3"/>
    <property type="match status" value="1"/>
</dbReference>
<evidence type="ECO:0000256" key="7">
    <source>
        <dbReference type="ARBA" id="ARBA00022737"/>
    </source>
</evidence>
<evidence type="ECO:0000256" key="8">
    <source>
        <dbReference type="ARBA" id="ARBA00022786"/>
    </source>
</evidence>
<dbReference type="InParanoid" id="E9HLF4"/>
<keyword evidence="6 12" id="KW-0645">Protease</keyword>
<proteinExistence type="inferred from homology"/>
<dbReference type="PROSITE" id="PS00973">
    <property type="entry name" value="USP_2"/>
    <property type="match status" value="1"/>
</dbReference>
<dbReference type="GO" id="GO:0005829">
    <property type="term" value="C:cytosol"/>
    <property type="evidence" value="ECO:0000318"/>
    <property type="project" value="GO_Central"/>
</dbReference>
<evidence type="ECO:0000256" key="3">
    <source>
        <dbReference type="ARBA" id="ARBA00004496"/>
    </source>
</evidence>
<comment type="similarity">
    <text evidence="4 12">Belongs to the peptidase C19 family.</text>
</comment>
<dbReference type="InterPro" id="IPR038765">
    <property type="entry name" value="Papain-like_cys_pep_sf"/>
</dbReference>
<dbReference type="PANTHER" id="PTHR24006">
    <property type="entry name" value="UBIQUITIN CARBOXYL-TERMINAL HYDROLASE"/>
    <property type="match status" value="1"/>
</dbReference>
<evidence type="ECO:0000256" key="4">
    <source>
        <dbReference type="ARBA" id="ARBA00009085"/>
    </source>
</evidence>
<dbReference type="InterPro" id="IPR018200">
    <property type="entry name" value="USP_CS"/>
</dbReference>
<keyword evidence="9 12" id="KW-0378">Hydrolase</keyword>
<dbReference type="OMA" id="NCWIREF"/>